<comment type="similarity">
    <text evidence="1">Belongs to the peptidase C40 family.</text>
</comment>
<keyword evidence="7" id="KW-1185">Reference proteome</keyword>
<protein>
    <recommendedName>
        <fullName evidence="5">NlpC/P60 domain-containing protein</fullName>
    </recommendedName>
</protein>
<evidence type="ECO:0000256" key="1">
    <source>
        <dbReference type="ARBA" id="ARBA00007074"/>
    </source>
</evidence>
<dbReference type="Gene3D" id="3.90.1720.10">
    <property type="entry name" value="endopeptidase domain like (from Nostoc punctiforme)"/>
    <property type="match status" value="1"/>
</dbReference>
<reference evidence="6 7" key="1">
    <citation type="submission" date="2017-06" db="EMBL/GenBank/DDBJ databases">
        <authorList>
            <person name="Kim H.J."/>
            <person name="Triplett B.A."/>
        </authorList>
    </citation>
    <scope>NUCLEOTIDE SEQUENCE [LARGE SCALE GENOMIC DNA]</scope>
    <source>
        <strain evidence="6">FRACA_ARgP5</strain>
    </source>
</reference>
<feature type="domain" description="NlpC/P60" evidence="5">
    <location>
        <begin position="46"/>
        <end position="171"/>
    </location>
</feature>
<dbReference type="PANTHER" id="PTHR47359:SF3">
    <property type="entry name" value="NLP_P60 DOMAIN-CONTAINING PROTEIN-RELATED"/>
    <property type="match status" value="1"/>
</dbReference>
<evidence type="ECO:0000256" key="3">
    <source>
        <dbReference type="ARBA" id="ARBA00022801"/>
    </source>
</evidence>
<dbReference type="SUPFAM" id="SSF54001">
    <property type="entry name" value="Cysteine proteinases"/>
    <property type="match status" value="1"/>
</dbReference>
<dbReference type="AlphaFoldDB" id="A0A2I2KXW2"/>
<evidence type="ECO:0000256" key="2">
    <source>
        <dbReference type="ARBA" id="ARBA00022670"/>
    </source>
</evidence>
<organism evidence="6 7">
    <name type="scientific">Frankia canadensis</name>
    <dbReference type="NCBI Taxonomy" id="1836972"/>
    <lineage>
        <taxon>Bacteria</taxon>
        <taxon>Bacillati</taxon>
        <taxon>Actinomycetota</taxon>
        <taxon>Actinomycetes</taxon>
        <taxon>Frankiales</taxon>
        <taxon>Frankiaceae</taxon>
        <taxon>Frankia</taxon>
    </lineage>
</organism>
<dbReference type="Proteomes" id="UP000234331">
    <property type="component" value="Unassembled WGS sequence"/>
</dbReference>
<dbReference type="InterPro" id="IPR000064">
    <property type="entry name" value="NLP_P60_dom"/>
</dbReference>
<dbReference type="PROSITE" id="PS51935">
    <property type="entry name" value="NLPC_P60"/>
    <property type="match status" value="1"/>
</dbReference>
<keyword evidence="4" id="KW-0788">Thiol protease</keyword>
<evidence type="ECO:0000313" key="6">
    <source>
        <dbReference type="EMBL" id="SNQ50505.1"/>
    </source>
</evidence>
<evidence type="ECO:0000259" key="5">
    <source>
        <dbReference type="PROSITE" id="PS51935"/>
    </source>
</evidence>
<keyword evidence="3" id="KW-0378">Hydrolase</keyword>
<dbReference type="InterPro" id="IPR051794">
    <property type="entry name" value="PG_Endopeptidase_C40"/>
</dbReference>
<dbReference type="InterPro" id="IPR038765">
    <property type="entry name" value="Papain-like_cys_pep_sf"/>
</dbReference>
<proteinExistence type="inferred from homology"/>
<dbReference type="EMBL" id="FZMO01000416">
    <property type="protein sequence ID" value="SNQ50505.1"/>
    <property type="molecule type" value="Genomic_DNA"/>
</dbReference>
<gene>
    <name evidence="6" type="ORF">FRACA_4730005</name>
</gene>
<dbReference type="Pfam" id="PF00877">
    <property type="entry name" value="NLPC_P60"/>
    <property type="match status" value="1"/>
</dbReference>
<accession>A0A2I2KXW2</accession>
<evidence type="ECO:0000313" key="7">
    <source>
        <dbReference type="Proteomes" id="UP000234331"/>
    </source>
</evidence>
<dbReference type="PANTHER" id="PTHR47359">
    <property type="entry name" value="PEPTIDOGLYCAN DL-ENDOPEPTIDASE CWLO"/>
    <property type="match status" value="1"/>
</dbReference>
<dbReference type="GO" id="GO:0008234">
    <property type="term" value="F:cysteine-type peptidase activity"/>
    <property type="evidence" value="ECO:0007669"/>
    <property type="project" value="UniProtKB-KW"/>
</dbReference>
<evidence type="ECO:0000256" key="4">
    <source>
        <dbReference type="ARBA" id="ARBA00022807"/>
    </source>
</evidence>
<keyword evidence="2" id="KW-0645">Protease</keyword>
<dbReference type="GO" id="GO:0006508">
    <property type="term" value="P:proteolysis"/>
    <property type="evidence" value="ECO:0007669"/>
    <property type="project" value="UniProtKB-KW"/>
</dbReference>
<name>A0A2I2KXW2_9ACTN</name>
<sequence>MLIPGALFAYNHDSGYVATVLARADTYTDHATDTISADEDNVPAAGAAADVAVDYATAQIGLPYQWGGDGPAAGDAGFDCSGLTQAAAQAAGIHLPRVAQDQYDAGPHLPADTPLQRGDLVFFGTSARSISHVGIYVGDNMMIDAPHKNAAVRLEDYRWTDYRGATRPLHT</sequence>